<dbReference type="AlphaFoldDB" id="A0A5B8U3J8"/>
<dbReference type="SUPFAM" id="SSF48452">
    <property type="entry name" value="TPR-like"/>
    <property type="match status" value="2"/>
</dbReference>
<dbReference type="InterPro" id="IPR016032">
    <property type="entry name" value="Sig_transdc_resp-reg_C-effctor"/>
</dbReference>
<dbReference type="PANTHER" id="PTHR47691">
    <property type="entry name" value="REGULATOR-RELATED"/>
    <property type="match status" value="1"/>
</dbReference>
<proteinExistence type="predicted"/>
<evidence type="ECO:0000313" key="3">
    <source>
        <dbReference type="Proteomes" id="UP000321805"/>
    </source>
</evidence>
<dbReference type="Gene3D" id="1.10.10.10">
    <property type="entry name" value="Winged helix-like DNA-binding domain superfamily/Winged helix DNA-binding domain"/>
    <property type="match status" value="1"/>
</dbReference>
<name>A0A5B8U3J8_9ACTN</name>
<dbReference type="SUPFAM" id="SSF52540">
    <property type="entry name" value="P-loop containing nucleoside triphosphate hydrolases"/>
    <property type="match status" value="1"/>
</dbReference>
<dbReference type="GO" id="GO:0006355">
    <property type="term" value="P:regulation of DNA-templated transcription"/>
    <property type="evidence" value="ECO:0007669"/>
    <property type="project" value="InterPro"/>
</dbReference>
<dbReference type="Proteomes" id="UP000321805">
    <property type="component" value="Chromosome"/>
</dbReference>
<dbReference type="RefSeq" id="WP_146918293.1">
    <property type="nucleotide sequence ID" value="NZ_CP042430.1"/>
</dbReference>
<dbReference type="OrthoDB" id="499349at2"/>
<dbReference type="InterPro" id="IPR036388">
    <property type="entry name" value="WH-like_DNA-bd_sf"/>
</dbReference>
<keyword evidence="3" id="KW-1185">Reference proteome</keyword>
<protein>
    <recommendedName>
        <fullName evidence="1">Bacterial transcriptional activator domain-containing protein</fullName>
    </recommendedName>
</protein>
<dbReference type="SMART" id="SM01043">
    <property type="entry name" value="BTAD"/>
    <property type="match status" value="1"/>
</dbReference>
<dbReference type="PANTHER" id="PTHR47691:SF3">
    <property type="entry name" value="HTH-TYPE TRANSCRIPTIONAL REGULATOR RV0890C-RELATED"/>
    <property type="match status" value="1"/>
</dbReference>
<dbReference type="InterPro" id="IPR058852">
    <property type="entry name" value="HTH_77"/>
</dbReference>
<evidence type="ECO:0000313" key="2">
    <source>
        <dbReference type="EMBL" id="QEC47624.1"/>
    </source>
</evidence>
<dbReference type="Pfam" id="PF03704">
    <property type="entry name" value="BTAD"/>
    <property type="match status" value="1"/>
</dbReference>
<dbReference type="InterPro" id="IPR005158">
    <property type="entry name" value="BTAD"/>
</dbReference>
<dbReference type="KEGG" id="bsol:FSW04_08575"/>
<dbReference type="InterPro" id="IPR027417">
    <property type="entry name" value="P-loop_NTPase"/>
</dbReference>
<dbReference type="SUPFAM" id="SSF46894">
    <property type="entry name" value="C-terminal effector domain of the bipartite response regulators"/>
    <property type="match status" value="1"/>
</dbReference>
<dbReference type="EMBL" id="CP042430">
    <property type="protein sequence ID" value="QEC47624.1"/>
    <property type="molecule type" value="Genomic_DNA"/>
</dbReference>
<dbReference type="InterPro" id="IPR011990">
    <property type="entry name" value="TPR-like_helical_dom_sf"/>
</dbReference>
<dbReference type="Pfam" id="PF25872">
    <property type="entry name" value="HTH_77"/>
    <property type="match status" value="1"/>
</dbReference>
<sequence>MSRDTLRIRLLGGFSVQTAEVTVAERAWRLRKARSLVKVLALTPGRREHRDAVAELLWPERDAAAAANNLHQALHAARRALGDPGALTLADEVLALDPGAWTDVDAFEAAAAAGRLDEALELYRGELLPEDRFEPWTEGQRRALAELQLDVVLRIAERDAAGGDHGSAITRLQRAVADAPRHEPARRALMRVLATAGRRQDALAQFEELRAGLRAHSEADPDPQTRALYRELLADPAPPDLPPPRLPVARTSFVGRERELGELRRLLDRTRLLTLTGPGGAGKTRLALEAAAARAAALPGGVAFADLGTVGDAALLHQTVAAALGVPIPANRPALDGLLAHVADRPATLVVLDTCEHLLDACAHLAEALTAAGPELRLLATSREPLRCAGEVAWRVPSLAEAPELFRQRAAAVRPGDGWTDDEQALVEAVCWRLDRMPLAIELAAARTGALTVAQIADRLGDSLDVLSAGSRTALTRQATLRATIAWSHDLLTDEERTLFRRLAVFAGTFTLEAAEAVAAAAPLSTRRVADLVARLVDKSLVVAEAGRFRMMDTIRQFAGEALREAGEREPTARAHLAWCLAHARAHDPVAGGTLDPAALEAAHDDLRAALAFAVRRDPPAALALANHLWRFWLAQSLFVEGTRWLREALDAAPDPTAARVDALLAAAGMALRRGDTAGYLRDVDEAVEIMRGLDDTRASAEAGLQHAVFEEYHRSSARSERRFREAIATAERIGDDQVAAAAVHASALTPWHRSDLPGARARLLDALDRLRALPGAGGRVIPSITFGQPLLPEGLDGGVRMVWEATLFQFRRLDRDGGVVLALGNLAWLERVASDLDVAQGALCEALAVARATGDAVGEALTLAHLGHLERTRGDHEAAAALLADGIARMQGLGEWREAAVLELGLGLVRAAAGDLGGARSLYGRALDRFLAADDVPAVGGTRNNWGLLEELAGEPERARDLYAASAATWRAQGLARLDAWATLACGAVQVRLGDAAGAAASGRTAHAALLDVADARGVAEAEALLAVQAALSGRKDPAA</sequence>
<gene>
    <name evidence="2" type="ORF">FSW04_08575</name>
</gene>
<feature type="domain" description="Bacterial transcriptional activator" evidence="1">
    <location>
        <begin position="102"/>
        <end position="233"/>
    </location>
</feature>
<dbReference type="GO" id="GO:0003677">
    <property type="term" value="F:DNA binding"/>
    <property type="evidence" value="ECO:0007669"/>
    <property type="project" value="InterPro"/>
</dbReference>
<dbReference type="Gene3D" id="1.25.40.10">
    <property type="entry name" value="Tetratricopeptide repeat domain"/>
    <property type="match status" value="2"/>
</dbReference>
<organism evidence="2 3">
    <name type="scientific">Baekduia soli</name>
    <dbReference type="NCBI Taxonomy" id="496014"/>
    <lineage>
        <taxon>Bacteria</taxon>
        <taxon>Bacillati</taxon>
        <taxon>Actinomycetota</taxon>
        <taxon>Thermoleophilia</taxon>
        <taxon>Solirubrobacterales</taxon>
        <taxon>Baekduiaceae</taxon>
        <taxon>Baekduia</taxon>
    </lineage>
</organism>
<accession>A0A5B8U3J8</accession>
<evidence type="ECO:0000259" key="1">
    <source>
        <dbReference type="SMART" id="SM01043"/>
    </source>
</evidence>
<reference evidence="2 3" key="1">
    <citation type="journal article" date="2018" name="J. Microbiol.">
        <title>Baekduia soli gen. nov., sp. nov., a novel bacterium isolated from the soil of Baekdu Mountain and proposal of a novel family name, Baekduiaceae fam. nov.</title>
        <authorList>
            <person name="An D.S."/>
            <person name="Siddiqi M.Z."/>
            <person name="Kim K.H."/>
            <person name="Yu H.S."/>
            <person name="Im W.T."/>
        </authorList>
    </citation>
    <scope>NUCLEOTIDE SEQUENCE [LARGE SCALE GENOMIC DNA]</scope>
    <source>
        <strain evidence="2 3">BR7-21</strain>
    </source>
</reference>